<evidence type="ECO:0000313" key="2">
    <source>
        <dbReference type="EMBL" id="GBM39195.1"/>
    </source>
</evidence>
<name>A0A4Y2FFU1_ARAVE</name>
<proteinExistence type="predicted"/>
<keyword evidence="1" id="KW-0732">Signal</keyword>
<dbReference type="OrthoDB" id="6421017at2759"/>
<accession>A0A4Y2FFU1</accession>
<feature type="chain" id="PRO_5021405660" evidence="1">
    <location>
        <begin position="20"/>
        <end position="135"/>
    </location>
</feature>
<dbReference type="AlphaFoldDB" id="A0A4Y2FFU1"/>
<comment type="caution">
    <text evidence="2">The sequence shown here is derived from an EMBL/GenBank/DDBJ whole genome shotgun (WGS) entry which is preliminary data.</text>
</comment>
<sequence length="135" mass="15455">MNTFVIFAISFAILGACWADDDDKEKKREKVVSFYKCLSCGPKEAITAYGKCEQFKPEKSKTHLEGCLKKVLPEEVLADEAGKWEHFCQNPAGLGKIFDCLYNEDYFKTLTEEDIATLKKFRDCVKGVKEQYCKE</sequence>
<evidence type="ECO:0000256" key="1">
    <source>
        <dbReference type="SAM" id="SignalP"/>
    </source>
</evidence>
<dbReference type="EMBL" id="BGPR01000888">
    <property type="protein sequence ID" value="GBM39195.1"/>
    <property type="molecule type" value="Genomic_DNA"/>
</dbReference>
<reference evidence="2 3" key="1">
    <citation type="journal article" date="2019" name="Sci. Rep.">
        <title>Orb-weaving spider Araneus ventricosus genome elucidates the spidroin gene catalogue.</title>
        <authorList>
            <person name="Kono N."/>
            <person name="Nakamura H."/>
            <person name="Ohtoshi R."/>
            <person name="Moran D.A.P."/>
            <person name="Shinohara A."/>
            <person name="Yoshida Y."/>
            <person name="Fujiwara M."/>
            <person name="Mori M."/>
            <person name="Tomita M."/>
            <person name="Arakawa K."/>
        </authorList>
    </citation>
    <scope>NUCLEOTIDE SEQUENCE [LARGE SCALE GENOMIC DNA]</scope>
</reference>
<gene>
    <name evidence="2" type="ORF">AVEN_208367_1</name>
</gene>
<feature type="signal peptide" evidence="1">
    <location>
        <begin position="1"/>
        <end position="19"/>
    </location>
</feature>
<organism evidence="2 3">
    <name type="scientific">Araneus ventricosus</name>
    <name type="common">Orbweaver spider</name>
    <name type="synonym">Epeira ventricosa</name>
    <dbReference type="NCBI Taxonomy" id="182803"/>
    <lineage>
        <taxon>Eukaryota</taxon>
        <taxon>Metazoa</taxon>
        <taxon>Ecdysozoa</taxon>
        <taxon>Arthropoda</taxon>
        <taxon>Chelicerata</taxon>
        <taxon>Arachnida</taxon>
        <taxon>Araneae</taxon>
        <taxon>Araneomorphae</taxon>
        <taxon>Entelegynae</taxon>
        <taxon>Araneoidea</taxon>
        <taxon>Araneidae</taxon>
        <taxon>Araneus</taxon>
    </lineage>
</organism>
<keyword evidence="3" id="KW-1185">Reference proteome</keyword>
<protein>
    <submittedName>
        <fullName evidence="2">Uncharacterized protein</fullName>
    </submittedName>
</protein>
<dbReference type="Proteomes" id="UP000499080">
    <property type="component" value="Unassembled WGS sequence"/>
</dbReference>
<evidence type="ECO:0000313" key="3">
    <source>
        <dbReference type="Proteomes" id="UP000499080"/>
    </source>
</evidence>